<evidence type="ECO:0000256" key="2">
    <source>
        <dbReference type="RuleBase" id="RU364116"/>
    </source>
</evidence>
<dbReference type="InterPro" id="IPR034505">
    <property type="entry name" value="Coproporphyrinogen-III_oxidase"/>
</dbReference>
<sequence>MKLAVYVHIPFCKKKCVYCDFYSVASEDFEEYLSLVFEEIELYRDVLKESEIETVYFGGGTPSLVPPSFLEKILEKLKEVSKKFSPLETTIEVNPESVDREKLRSYRKMGINRISLGVQSCDDGVLKKCGRLYDEKMLKEKAELVLAEFDNVNFDFILGLPGETDETLEKNLHFLEEFTPQHVSLYFLEVDENTPLYSLLKKNLLTLPDSDEVERRHDVFVEFLKSRGFERYEISNFARPERESRHNLFYWRNHDYLGFGPSAGGHLGRFRYTNVSDLSMYAKMVKEKTFPYDYQHKNTEEEEALEILFMGLRTKEGVELKRVERLMFLVEKLQKEYACYVKVKDGKIFLSEEGMDLSKKIFEDLIEWYREAEK</sequence>
<dbReference type="Proteomes" id="UP000000445">
    <property type="component" value="Chromosome"/>
</dbReference>
<dbReference type="SFLD" id="SFLDS00029">
    <property type="entry name" value="Radical_SAM"/>
    <property type="match status" value="1"/>
</dbReference>
<proteinExistence type="inferred from homology"/>
<dbReference type="HOGENOM" id="CLU_027579_2_2_0"/>
<dbReference type="PROSITE" id="PS51918">
    <property type="entry name" value="RADICAL_SAM"/>
    <property type="match status" value="1"/>
</dbReference>
<dbReference type="SFLD" id="SFLDF00562">
    <property type="entry name" value="HemN-like__clustered_with_heat"/>
    <property type="match status" value="1"/>
</dbReference>
<dbReference type="EMBL" id="CP000916">
    <property type="protein sequence ID" value="ACM23585.1"/>
    <property type="molecule type" value="Genomic_DNA"/>
</dbReference>
<evidence type="ECO:0000256" key="1">
    <source>
        <dbReference type="ARBA" id="ARBA00006100"/>
    </source>
</evidence>
<comment type="function">
    <text evidence="2">Probably acts as a heme chaperone, transferring heme to an unknown acceptor. Binds one molecule of heme per monomer, possibly covalently. Binds 1 [4Fe-4S] cluster. The cluster is coordinated with 3 cysteines and an exchangeable S-adenosyl-L-methionine.</text>
</comment>
<dbReference type="GO" id="GO:0005737">
    <property type="term" value="C:cytoplasm"/>
    <property type="evidence" value="ECO:0007669"/>
    <property type="project" value="UniProtKB-SubCell"/>
</dbReference>
<evidence type="ECO:0000313" key="5">
    <source>
        <dbReference type="Proteomes" id="UP000000445"/>
    </source>
</evidence>
<dbReference type="InterPro" id="IPR058240">
    <property type="entry name" value="rSAM_sf"/>
</dbReference>
<evidence type="ECO:0000313" key="4">
    <source>
        <dbReference type="EMBL" id="ACM23585.1"/>
    </source>
</evidence>
<dbReference type="Gene3D" id="3.80.30.20">
    <property type="entry name" value="tm_1862 like domain"/>
    <property type="match status" value="1"/>
</dbReference>
<dbReference type="InterPro" id="IPR007197">
    <property type="entry name" value="rSAM"/>
</dbReference>
<accession>B9K9F2</accession>
<dbReference type="InterPro" id="IPR023404">
    <property type="entry name" value="rSAM_horseshoe"/>
</dbReference>
<keyword evidence="2" id="KW-0479">Metal-binding</keyword>
<dbReference type="SMART" id="SM00729">
    <property type="entry name" value="Elp3"/>
    <property type="match status" value="1"/>
</dbReference>
<dbReference type="CDD" id="cd01335">
    <property type="entry name" value="Radical_SAM"/>
    <property type="match status" value="1"/>
</dbReference>
<dbReference type="KEGG" id="tna:CTN_1409"/>
<dbReference type="InterPro" id="IPR006638">
    <property type="entry name" value="Elp3/MiaA/NifB-like_rSAM"/>
</dbReference>
<dbReference type="AlphaFoldDB" id="B9K9F2"/>
<dbReference type="InterPro" id="IPR004559">
    <property type="entry name" value="HemW-like"/>
</dbReference>
<keyword evidence="2" id="KW-0408">Iron</keyword>
<gene>
    <name evidence="4" type="ordered locus">CTN_1409</name>
</gene>
<keyword evidence="2" id="KW-0143">Chaperone</keyword>
<dbReference type="NCBIfam" id="TIGR00539">
    <property type="entry name" value="hemN_rel"/>
    <property type="match status" value="1"/>
</dbReference>
<dbReference type="SFLD" id="SFLDF00288">
    <property type="entry name" value="HemN-like__clustered_with_nucl"/>
    <property type="match status" value="1"/>
</dbReference>
<dbReference type="GO" id="GO:0046872">
    <property type="term" value="F:metal ion binding"/>
    <property type="evidence" value="ECO:0007669"/>
    <property type="project" value="UniProtKB-UniRule"/>
</dbReference>
<dbReference type="PANTHER" id="PTHR13932:SF5">
    <property type="entry name" value="RADICAL S-ADENOSYL METHIONINE DOMAIN-CONTAINING PROTEIN 1, MITOCHONDRIAL"/>
    <property type="match status" value="1"/>
</dbReference>
<keyword evidence="2" id="KW-0963">Cytoplasm</keyword>
<dbReference type="GO" id="GO:0006779">
    <property type="term" value="P:porphyrin-containing compound biosynthetic process"/>
    <property type="evidence" value="ECO:0007669"/>
    <property type="project" value="InterPro"/>
</dbReference>
<dbReference type="Pfam" id="PF04055">
    <property type="entry name" value="Radical_SAM"/>
    <property type="match status" value="1"/>
</dbReference>
<dbReference type="RefSeq" id="WP_015919879.1">
    <property type="nucleotide sequence ID" value="NC_011978.1"/>
</dbReference>
<protein>
    <recommendedName>
        <fullName evidence="2">Heme chaperone HemW</fullName>
    </recommendedName>
</protein>
<keyword evidence="5" id="KW-1185">Reference proteome</keyword>
<keyword evidence="2" id="KW-0949">S-adenosyl-L-methionine</keyword>
<dbReference type="GO" id="GO:0051539">
    <property type="term" value="F:4 iron, 4 sulfur cluster binding"/>
    <property type="evidence" value="ECO:0007669"/>
    <property type="project" value="UniProtKB-UniRule"/>
</dbReference>
<dbReference type="SFLD" id="SFLDG01065">
    <property type="entry name" value="anaerobic_coproporphyrinogen-I"/>
    <property type="match status" value="1"/>
</dbReference>
<dbReference type="SFLD" id="SFLDG01082">
    <property type="entry name" value="B12-binding_domain_containing"/>
    <property type="match status" value="1"/>
</dbReference>
<dbReference type="STRING" id="309803.CTN_1409"/>
<comment type="subcellular location">
    <subcellularLocation>
        <location evidence="2">Cytoplasm</location>
    </subcellularLocation>
</comment>
<dbReference type="GO" id="GO:0004109">
    <property type="term" value="F:coproporphyrinogen oxidase activity"/>
    <property type="evidence" value="ECO:0007669"/>
    <property type="project" value="InterPro"/>
</dbReference>
<keyword evidence="2" id="KW-0411">Iron-sulfur</keyword>
<keyword evidence="2" id="KW-0004">4Fe-4S</keyword>
<dbReference type="eggNOG" id="COG0635">
    <property type="taxonomic scope" value="Bacteria"/>
</dbReference>
<organism evidence="4 5">
    <name type="scientific">Thermotoga neapolitana (strain ATCC 49049 / DSM 4359 / NBRC 107923 / NS-E)</name>
    <dbReference type="NCBI Taxonomy" id="309803"/>
    <lineage>
        <taxon>Bacteria</taxon>
        <taxon>Thermotogati</taxon>
        <taxon>Thermotogota</taxon>
        <taxon>Thermotogae</taxon>
        <taxon>Thermotogales</taxon>
        <taxon>Thermotogaceae</taxon>
        <taxon>Thermotoga</taxon>
    </lineage>
</organism>
<dbReference type="PANTHER" id="PTHR13932">
    <property type="entry name" value="COPROPORPHYRINIGEN III OXIDASE"/>
    <property type="match status" value="1"/>
</dbReference>
<dbReference type="SUPFAM" id="SSF102114">
    <property type="entry name" value="Radical SAM enzymes"/>
    <property type="match status" value="1"/>
</dbReference>
<keyword evidence="2" id="KW-0349">Heme</keyword>
<comment type="similarity">
    <text evidence="1">Belongs to the anaerobic coproporphyrinogen-III oxidase family. HemW subfamily.</text>
</comment>
<reference evidence="4 5" key="1">
    <citation type="journal article" date="2009" name="Biosci. Biotechnol. Biochem.">
        <title>WeGAS: a web-based microbial genome annotation system.</title>
        <authorList>
            <person name="Lee D."/>
            <person name="Seo H."/>
            <person name="Park C."/>
            <person name="Park K."/>
        </authorList>
    </citation>
    <scope>NUCLEOTIDE SEQUENCE [LARGE SCALE GENOMIC DNA]</scope>
    <source>
        <strain evidence="5">ATCC 49049 / DSM 4359 / NBRC 107923 / NS-E</strain>
    </source>
</reference>
<evidence type="ECO:0000259" key="3">
    <source>
        <dbReference type="PROSITE" id="PS51918"/>
    </source>
</evidence>
<name>B9K9F2_THENN</name>
<feature type="domain" description="Radical SAM core" evidence="3">
    <location>
        <begin position="1"/>
        <end position="230"/>
    </location>
</feature>